<dbReference type="EMBL" id="QWDC01000001">
    <property type="protein sequence ID" value="RFZ94295.1"/>
    <property type="molecule type" value="Genomic_DNA"/>
</dbReference>
<keyword evidence="4 6" id="KW-1133">Transmembrane helix</keyword>
<evidence type="ECO:0000256" key="3">
    <source>
        <dbReference type="ARBA" id="ARBA00022692"/>
    </source>
</evidence>
<feature type="transmembrane region" description="Helical" evidence="6">
    <location>
        <begin position="184"/>
        <end position="204"/>
    </location>
</feature>
<name>A0A372NW20_9SPHI</name>
<comment type="subcellular location">
    <subcellularLocation>
        <location evidence="1">Membrane</location>
        <topology evidence="1">Multi-pass membrane protein</topology>
    </subcellularLocation>
</comment>
<comment type="similarity">
    <text evidence="2">Belongs to the TMEM19 family.</text>
</comment>
<dbReference type="PANTHER" id="PTHR13353:SF5">
    <property type="entry name" value="TRANSMEMBRANE PROTEIN 19"/>
    <property type="match status" value="1"/>
</dbReference>
<dbReference type="Proteomes" id="UP000264217">
    <property type="component" value="Unassembled WGS sequence"/>
</dbReference>
<evidence type="ECO:0000256" key="4">
    <source>
        <dbReference type="ARBA" id="ARBA00022989"/>
    </source>
</evidence>
<dbReference type="InterPro" id="IPR002794">
    <property type="entry name" value="DUF92_TMEM19"/>
</dbReference>
<evidence type="ECO:0000256" key="6">
    <source>
        <dbReference type="SAM" id="Phobius"/>
    </source>
</evidence>
<keyword evidence="3 6" id="KW-0812">Transmembrane</keyword>
<dbReference type="GO" id="GO:0016020">
    <property type="term" value="C:membrane"/>
    <property type="evidence" value="ECO:0007669"/>
    <property type="project" value="UniProtKB-SubCell"/>
</dbReference>
<keyword evidence="8" id="KW-1185">Reference proteome</keyword>
<dbReference type="RefSeq" id="WP_117389860.1">
    <property type="nucleotide sequence ID" value="NZ_QWDC01000001.1"/>
</dbReference>
<keyword evidence="5 6" id="KW-0472">Membrane</keyword>
<evidence type="ECO:0000256" key="5">
    <source>
        <dbReference type="ARBA" id="ARBA00023136"/>
    </source>
</evidence>
<feature type="transmembrane region" description="Helical" evidence="6">
    <location>
        <begin position="34"/>
        <end position="63"/>
    </location>
</feature>
<feature type="transmembrane region" description="Helical" evidence="6">
    <location>
        <begin position="216"/>
        <end position="233"/>
    </location>
</feature>
<evidence type="ECO:0000313" key="7">
    <source>
        <dbReference type="EMBL" id="RFZ94295.1"/>
    </source>
</evidence>
<reference evidence="7 8" key="1">
    <citation type="submission" date="2018-08" db="EMBL/GenBank/DDBJ databases">
        <title>Mucilaginibacter sp. MYSH2.</title>
        <authorList>
            <person name="Seo T."/>
        </authorList>
    </citation>
    <scope>NUCLEOTIDE SEQUENCE [LARGE SCALE GENOMIC DNA]</scope>
    <source>
        <strain evidence="7 8">MYSH2</strain>
    </source>
</reference>
<gene>
    <name evidence="7" type="ORF">D0C36_01695</name>
</gene>
<evidence type="ECO:0000256" key="2">
    <source>
        <dbReference type="ARBA" id="ARBA00009012"/>
    </source>
</evidence>
<feature type="transmembrane region" description="Helical" evidence="6">
    <location>
        <begin position="84"/>
        <end position="105"/>
    </location>
</feature>
<protein>
    <submittedName>
        <fullName evidence="7">DUF92 domain-containing protein</fullName>
    </submittedName>
</protein>
<comment type="caution">
    <text evidence="7">The sequence shown here is derived from an EMBL/GenBank/DDBJ whole genome shotgun (WGS) entry which is preliminary data.</text>
</comment>
<feature type="transmembrane region" description="Helical" evidence="6">
    <location>
        <begin position="156"/>
        <end position="178"/>
    </location>
</feature>
<dbReference type="PANTHER" id="PTHR13353">
    <property type="entry name" value="TRANSMEMBRANE PROTEIN 19"/>
    <property type="match status" value="1"/>
</dbReference>
<evidence type="ECO:0000256" key="1">
    <source>
        <dbReference type="ARBA" id="ARBA00004141"/>
    </source>
</evidence>
<evidence type="ECO:0000313" key="8">
    <source>
        <dbReference type="Proteomes" id="UP000264217"/>
    </source>
</evidence>
<proteinExistence type="inferred from homology"/>
<dbReference type="Pfam" id="PF01940">
    <property type="entry name" value="DUF92"/>
    <property type="match status" value="1"/>
</dbReference>
<sequence>MPLSTIIFIIFLAAAVLASYKSKKLTAYGAVTGGMVAVLIWLGSGIAGIAQLGVFFVLSVLATSHKKQYKSSLQTQTHEQIRNSWQVLANGGIAAICGVFAYLFLANAPVFQLMMAGAFASALADTLSSELGSVYGKRFYNIITSKPDERGKDGVVSVEGILIGLAGSAVIAAVYSFYYGFNTVFFIILIAGTAGNLIDSILGATLERRGIIGNNTVNVLNTFAAAIIVWLLYML</sequence>
<accession>A0A372NW20</accession>
<dbReference type="AlphaFoldDB" id="A0A372NW20"/>
<dbReference type="OrthoDB" id="9770047at2"/>
<organism evidence="7 8">
    <name type="scientific">Mucilaginibacter conchicola</name>
    <dbReference type="NCBI Taxonomy" id="2303333"/>
    <lineage>
        <taxon>Bacteria</taxon>
        <taxon>Pseudomonadati</taxon>
        <taxon>Bacteroidota</taxon>
        <taxon>Sphingobacteriia</taxon>
        <taxon>Sphingobacteriales</taxon>
        <taxon>Sphingobacteriaceae</taxon>
        <taxon>Mucilaginibacter</taxon>
    </lineage>
</organism>